<protein>
    <recommendedName>
        <fullName evidence="3">Aminoglycoside phosphotransferase domain-containing protein</fullName>
    </recommendedName>
</protein>
<sequence length="473" mass="54099">MEPRLVQEGPRYASGLQSDGAKFVLNATETTERSSLLDDFDYALLLVSMEDIYTGYENLHALRCLVKDEYWGVRQRLCIVITKCDLLSQRPFDEAAYVARQPQETIFYHAIDSVSVSALNGVGMAEMCTRISNAIYPNTSISLSSCFHAVCDRMTTLALDLICSIFALPMPKDINKDTPDTLDIPNDEFADHLKNQPEAVAYNRELIQYAKEHIWEAGAFGANSAPTWKIAPNLICKTLPMFERQNASFVRRNTNIPVPQPRYPHLEYTYVTDFIPGQMLHACWDNLGFFKQFRVACTLRKYVNILRTLTRETPGAVDGGHVSNYIFEFDPAFQGPFKNAKIFRKWCEYLATVGWHGDYTQDKCESPPTFPESCDWGLNFTHGDLSLLNLILTENNILWVIDWEHSGFYPRWTELAGMARYRKVPQSWKRWWPFICGGSYAGFEIPLGYMKSCATMTWSLEPRSDFFPPGVED</sequence>
<dbReference type="InterPro" id="IPR011009">
    <property type="entry name" value="Kinase-like_dom_sf"/>
</dbReference>
<dbReference type="InterPro" id="IPR051678">
    <property type="entry name" value="AGP_Transferase"/>
</dbReference>
<dbReference type="Gene3D" id="3.40.50.300">
    <property type="entry name" value="P-loop containing nucleotide triphosphate hydrolases"/>
    <property type="match status" value="1"/>
</dbReference>
<dbReference type="Gene3D" id="3.90.1200.10">
    <property type="match status" value="1"/>
</dbReference>
<proteinExistence type="predicted"/>
<reference evidence="1 2" key="1">
    <citation type="submission" date="2019-12" db="EMBL/GenBank/DDBJ databases">
        <authorList>
            <person name="Floudas D."/>
            <person name="Bentzer J."/>
            <person name="Ahren D."/>
            <person name="Johansson T."/>
            <person name="Persson P."/>
            <person name="Tunlid A."/>
        </authorList>
    </citation>
    <scope>NUCLEOTIDE SEQUENCE [LARGE SCALE GENOMIC DNA]</scope>
    <source>
        <strain evidence="1 2">CBS 102.39</strain>
    </source>
</reference>
<comment type="caution">
    <text evidence="1">The sequence shown here is derived from an EMBL/GenBank/DDBJ whole genome shotgun (WGS) entry which is preliminary data.</text>
</comment>
<dbReference type="SUPFAM" id="SSF56112">
    <property type="entry name" value="Protein kinase-like (PK-like)"/>
    <property type="match status" value="1"/>
</dbReference>
<keyword evidence="2" id="KW-1185">Reference proteome</keyword>
<gene>
    <name evidence="1" type="ORF">D9613_000829</name>
</gene>
<evidence type="ECO:0000313" key="1">
    <source>
        <dbReference type="EMBL" id="KAF4621300.1"/>
    </source>
</evidence>
<dbReference type="AlphaFoldDB" id="A0A8H4VUZ1"/>
<dbReference type="PANTHER" id="PTHR21310:SF39">
    <property type="entry name" value="AMINOGLYCOSIDE PHOSPHOTRANSFERASE DOMAIN-CONTAINING PROTEIN"/>
    <property type="match status" value="1"/>
</dbReference>
<dbReference type="SUPFAM" id="SSF52540">
    <property type="entry name" value="P-loop containing nucleoside triphosphate hydrolases"/>
    <property type="match status" value="1"/>
</dbReference>
<dbReference type="Proteomes" id="UP000521872">
    <property type="component" value="Unassembled WGS sequence"/>
</dbReference>
<dbReference type="EMBL" id="JAACJL010000015">
    <property type="protein sequence ID" value="KAF4621300.1"/>
    <property type="molecule type" value="Genomic_DNA"/>
</dbReference>
<name>A0A8H4VUZ1_9AGAR</name>
<dbReference type="InterPro" id="IPR027417">
    <property type="entry name" value="P-loop_NTPase"/>
</dbReference>
<accession>A0A8H4VUZ1</accession>
<organism evidence="1 2">
    <name type="scientific">Agrocybe pediades</name>
    <dbReference type="NCBI Taxonomy" id="84607"/>
    <lineage>
        <taxon>Eukaryota</taxon>
        <taxon>Fungi</taxon>
        <taxon>Dikarya</taxon>
        <taxon>Basidiomycota</taxon>
        <taxon>Agaricomycotina</taxon>
        <taxon>Agaricomycetes</taxon>
        <taxon>Agaricomycetidae</taxon>
        <taxon>Agaricales</taxon>
        <taxon>Agaricineae</taxon>
        <taxon>Strophariaceae</taxon>
        <taxon>Agrocybe</taxon>
    </lineage>
</organism>
<evidence type="ECO:0000313" key="2">
    <source>
        <dbReference type="Proteomes" id="UP000521872"/>
    </source>
</evidence>
<dbReference type="PANTHER" id="PTHR21310">
    <property type="entry name" value="AMINOGLYCOSIDE PHOSPHOTRANSFERASE-RELATED-RELATED"/>
    <property type="match status" value="1"/>
</dbReference>
<evidence type="ECO:0008006" key="3">
    <source>
        <dbReference type="Google" id="ProtNLM"/>
    </source>
</evidence>